<evidence type="ECO:0000313" key="7">
    <source>
        <dbReference type="EMBL" id="HDD52456.1"/>
    </source>
</evidence>
<keyword evidence="3" id="KW-0051">Antiviral defense</keyword>
<comment type="similarity">
    <text evidence="1">Belongs to the CRISPR-associated protein Cas6/Cse3/CasE family.</text>
</comment>
<dbReference type="CDD" id="cd21140">
    <property type="entry name" value="Cas6_I-like"/>
    <property type="match status" value="1"/>
</dbReference>
<protein>
    <submittedName>
        <fullName evidence="7">CRISPR-associated endoribonuclease Cas6</fullName>
    </submittedName>
</protein>
<dbReference type="PIRSF" id="PIRSF005054">
    <property type="entry name" value="PF1131"/>
    <property type="match status" value="1"/>
</dbReference>
<evidence type="ECO:0000256" key="2">
    <source>
        <dbReference type="ARBA" id="ARBA00022884"/>
    </source>
</evidence>
<comment type="caution">
    <text evidence="7">The sequence shown here is derived from an EMBL/GenBank/DDBJ whole genome shotgun (WGS) entry which is preliminary data.</text>
</comment>
<evidence type="ECO:0000256" key="5">
    <source>
        <dbReference type="PIRSR" id="PIRSR005054-50"/>
    </source>
</evidence>
<dbReference type="InterPro" id="IPR010156">
    <property type="entry name" value="CRISPR-assoc_prot_Cas6"/>
</dbReference>
<sequence length="233" mass="26623">MIYQSLDQALAQWLHEEGFQCGKRRFKLFTFSRLLSRHRRLDLKEGTISFTGPLFLKVGAMETEILESLAVHLVRFGEVKLNGQLCRFTSVEVEMPVQASGPVLVRALSPITTYSTLFDAAGKRKTYYYNPWEREFSQKILENLQRKARAYYGEGKELPSLDGAYIRPVNVSKRNEAIINFKGLWIKGWTGLYELNLPEPYFTLAYNAGLGSKNSQGFGMVEVVKPHKQRGSE</sequence>
<evidence type="ECO:0000256" key="3">
    <source>
        <dbReference type="ARBA" id="ARBA00023118"/>
    </source>
</evidence>
<dbReference type="GO" id="GO:0016788">
    <property type="term" value="F:hydrolase activity, acting on ester bonds"/>
    <property type="evidence" value="ECO:0007669"/>
    <property type="project" value="InterPro"/>
</dbReference>
<evidence type="ECO:0000256" key="4">
    <source>
        <dbReference type="PIRSR" id="PIRSR005054-1"/>
    </source>
</evidence>
<evidence type="ECO:0000259" key="6">
    <source>
        <dbReference type="Pfam" id="PF01881"/>
    </source>
</evidence>
<dbReference type="InterPro" id="IPR045747">
    <property type="entry name" value="CRISPR-assoc_prot_Cas6_N_sf"/>
</dbReference>
<dbReference type="Gene3D" id="3.30.70.1890">
    <property type="match status" value="1"/>
</dbReference>
<dbReference type="Pfam" id="PF01881">
    <property type="entry name" value="Cas_Cas6_C"/>
    <property type="match status" value="1"/>
</dbReference>
<keyword evidence="2" id="KW-0694">RNA-binding</keyword>
<dbReference type="Gene3D" id="3.30.70.1900">
    <property type="match status" value="1"/>
</dbReference>
<dbReference type="PANTHER" id="PTHR36984">
    <property type="entry name" value="CRISPR-ASSOCIATED ENDORIBONUCLEASE CAS6 1"/>
    <property type="match status" value="1"/>
</dbReference>
<dbReference type="InterPro" id="IPR049435">
    <property type="entry name" value="Cas_Cas6_C"/>
</dbReference>
<gene>
    <name evidence="7" type="primary">cas6</name>
    <name evidence="7" type="ORF">ENF32_00085</name>
</gene>
<feature type="domain" description="CRISPR associated protein Cas6 C-terminal" evidence="6">
    <location>
        <begin position="98"/>
        <end position="223"/>
    </location>
</feature>
<feature type="active site" description="Proton donor" evidence="5">
    <location>
        <position position="15"/>
    </location>
</feature>
<dbReference type="AlphaFoldDB" id="A0A7C0Y8A1"/>
<evidence type="ECO:0000256" key="1">
    <source>
        <dbReference type="ARBA" id="ARBA00005937"/>
    </source>
</evidence>
<feature type="active site" description="Proton acceptor" evidence="5">
    <location>
        <position position="3"/>
    </location>
</feature>
<proteinExistence type="inferred from homology"/>
<name>A0A7C0Y8A1_9BACT</name>
<feature type="site" description="Transition state stabilizer" evidence="4">
    <location>
        <position position="27"/>
    </location>
</feature>
<reference evidence="7" key="1">
    <citation type="journal article" date="2020" name="mSystems">
        <title>Genome- and Community-Level Interaction Insights into Carbon Utilization and Element Cycling Functions of Hydrothermarchaeota in Hydrothermal Sediment.</title>
        <authorList>
            <person name="Zhou Z."/>
            <person name="Liu Y."/>
            <person name="Xu W."/>
            <person name="Pan J."/>
            <person name="Luo Z.H."/>
            <person name="Li M."/>
        </authorList>
    </citation>
    <scope>NUCLEOTIDE SEQUENCE [LARGE SCALE GENOMIC DNA]</scope>
    <source>
        <strain evidence="7">HyVt-115</strain>
    </source>
</reference>
<dbReference type="Proteomes" id="UP000885690">
    <property type="component" value="Unassembled WGS sequence"/>
</dbReference>
<dbReference type="PANTHER" id="PTHR36984:SF1">
    <property type="entry name" value="CRISPR-ASSOCIATED ENDORIBONUCLEASE CAS6 1"/>
    <property type="match status" value="1"/>
</dbReference>
<dbReference type="GO" id="GO:0003723">
    <property type="term" value="F:RNA binding"/>
    <property type="evidence" value="ECO:0007669"/>
    <property type="project" value="UniProtKB-KW"/>
</dbReference>
<dbReference type="NCBIfam" id="TIGR01877">
    <property type="entry name" value="cas_cas6"/>
    <property type="match status" value="1"/>
</dbReference>
<accession>A0A7C0Y8A1</accession>
<dbReference type="GO" id="GO:0051607">
    <property type="term" value="P:defense response to virus"/>
    <property type="evidence" value="ECO:0007669"/>
    <property type="project" value="UniProtKB-KW"/>
</dbReference>
<dbReference type="Pfam" id="PF21350">
    <property type="entry name" value="Cas6_I-A"/>
    <property type="match status" value="1"/>
</dbReference>
<organism evidence="7">
    <name type="scientific">Thermosulfidibacter takaii</name>
    <dbReference type="NCBI Taxonomy" id="412593"/>
    <lineage>
        <taxon>Bacteria</taxon>
        <taxon>Pseudomonadati</taxon>
        <taxon>Thermosulfidibacterota</taxon>
        <taxon>Thermosulfidibacteria</taxon>
        <taxon>Thermosulfidibacterales</taxon>
        <taxon>Thermosulfidibacteraceae</taxon>
    </lineage>
</organism>
<dbReference type="EMBL" id="DQWS01000003">
    <property type="protein sequence ID" value="HDD52456.1"/>
    <property type="molecule type" value="Genomic_DNA"/>
</dbReference>